<dbReference type="Proteomes" id="UP000054600">
    <property type="component" value="Unassembled WGS sequence"/>
</dbReference>
<keyword evidence="3" id="KW-1185">Reference proteome</keyword>
<dbReference type="InterPro" id="IPR027417">
    <property type="entry name" value="P-loop_NTPase"/>
</dbReference>
<comment type="caution">
    <text evidence="2">The sequence shown here is derived from an EMBL/GenBank/DDBJ whole genome shotgun (WGS) entry which is preliminary data.</text>
</comment>
<protein>
    <recommendedName>
        <fullName evidence="1">At1g61320/AtMIF1 LRR domain-containing protein</fullName>
    </recommendedName>
</protein>
<dbReference type="Gene3D" id="3.40.50.300">
    <property type="entry name" value="P-loop containing nucleotide triphosphate hydrolases"/>
    <property type="match status" value="1"/>
</dbReference>
<dbReference type="STRING" id="1122169.Lsha_1255"/>
<evidence type="ECO:0000313" key="2">
    <source>
        <dbReference type="EMBL" id="KTD61282.1"/>
    </source>
</evidence>
<dbReference type="RefSeq" id="WP_018578178.1">
    <property type="nucleotide sequence ID" value="NZ_KB892426.1"/>
</dbReference>
<evidence type="ECO:0000259" key="1">
    <source>
        <dbReference type="Pfam" id="PF23622"/>
    </source>
</evidence>
<dbReference type="Gene3D" id="3.80.10.10">
    <property type="entry name" value="Ribonuclease Inhibitor"/>
    <property type="match status" value="2"/>
</dbReference>
<dbReference type="PATRIC" id="fig|1122169.6.peg.1451"/>
<dbReference type="InterPro" id="IPR053772">
    <property type="entry name" value="At1g61320/At1g61330-like"/>
</dbReference>
<dbReference type="InterPro" id="IPR055357">
    <property type="entry name" value="LRR_At1g61320_AtMIF1"/>
</dbReference>
<sequence length="2538" mass="285901">MKDNAIKLEQQWEQFGLLYEHTKSAVVKTKDPEGVLNLQRFLDKKQDCFDLLNISTQKKKKSLVINAWMLLFRSENYDGSGAEWRLRERLEGLLKQGFELYVSTNNGLIKATSEDHLKILLDDFKPISNTKAEQLAYSHNLAEGTFKVFDSPLLHAYSGDYYCEKIDFPLFPSKYSEHEMQLLIESIGPDEKITLTMDLHNKVHFGKEWLQMAKRAHPLFNQLNRHFAGLCIHNVFPEPQVISGIIESAPNMEAIQVNNSSEWFSRKEKLHVSNLSSLKLRSLQLNGLALSPDFLIQAIKSNTIETMELGNCMLSDEEFRQVLHSVDTHDFLTLKNLSLKNIEMTSDSISLLLSKTEHLETLSIRGCKDLDKLVLTLKPDQLSHVKQLNLSNLPITAQQLQILLQACPNLENLSVYDCKNINTLPFSLKPNSLAHLKSMYLSESSITPKQFEILAQAAPGIKKIDLRKCHSFDDTTIDTLNLSKLEELQIESMSLTRQQFNSILANADSCHEIHLDGVRGLNKGNGNLAKSALPNLNKLRIHHTDLPFDGLINLLHAADNLESVDGWANTGLIQGTTPLPALSHSHLKTLKLNESNLDAAALTTLIHSCPQLNQLSIEECDNLTGDLHELRPHALAQLKELRVGSKSTHPDALNHLINASPHLQSLYVKNIDLTKAELKLKSNLNLKRLWIDKAKINSKNLNLLVNHASNVGELFLMDNEILNDQEPSLVPLNQLTRLCMSKNTQYINAALNNAPNLIELSMSFMRDWSDIRITVTPDSLPKLNKLDLGCTHISSEQLSALLNAAPNARSLKNSLNSALGKKELTLLPSALKEMKKIELGARDVTVQQAQAILEQAPKLKTLQLDIQSTLTSSELAYLQQQYPKVKIIKEDFSLDYLPSIILDGDITWTEKTDKHVRELFKGHVQNPGADKYILKTLHWEHGEFKPVTAKQTVKIKPESFATAEQLALAFEHSPGFADESIHYGQCSLKGFYRDKKYLLPALGQGDEVLAVNQSDKVEIHLDQQSGLYYVVPVKELKDNDVLHFIVKKNPANLAIPTPKQNYRSTIQQLRFNESGQLSKNEAYNKLMSLPVPERIAALAWFCCFSQVHGDKIGSKSTAELFNGLITKRTGLSQHRASLFTALATELGINALLVKNEASCFASVTYEGKSTNIDLGGHHYNLKTVPMSTTEPDKTVPQIFLQPSAEEQAAPQSYQVCMEQEPKSLVPYQAQNYGTARQVYELVLNHPEENVHYAQADLSQVPLRTWWQIPALTHKDELLALSLNAEDYELARDNDSGYYFLKLNSLPPQQILHYAVQSPEGLIINHEQGTANLFSANTKYIGQLRFHDDGQLIGQMRSKLEVLPPKDLIAAIVSYCNFSDARVLSTKNMTESEQLNHFIETRQGNANQRLKLAQALCEGFGISSKIVKSYTNNYLCVTQQGKRTFYNLGANLPPLKMKPIADLPLPKQADVGDEIMLDVNNPFQTWNSHPLTSTIAQNLLTEITSADSPARRLVSIKTKDAALINERASGNPAMHVTTSLAELSLTSLHIASGTWHSVPSPIARFLEQAAQNPQQPFHWIINWSDSGINDTPYNSIIDDLDRNLFGMPVPANVRIVVLSDEHTLKNKKEDFYSRFDAVSICPKLAETAVPLVASKAMIQPFDAVLSPNQEWQSDLFGQYRMENQHFYVTQGELAKAIEAGVQEFTIHNPPLHDPEFVLAYKQLVNHKRYYFNGEWHQLPNNFKVHLGDPVYNIPMLRQSELNAGEQLLLNTASLPNFFEKQVVLPDGSIALDKGFFARFPAINLIVTKTISDADWYKLTMEAAKYDCALSIQTVGEVTVPEVMKTWNCGKIALEKPASIDFVVSNDVDKTLEQLDRRCVITVKPETQITSLFYQFKAGDLHFDVTHTDLLKALEQGQDIVFKGQFSPRFLQQLHSLLMKPPYLLINGQKTIIHSKITVIAEHEAQLSGIPYRVEQHDTEQYYNALPKAAAKRLKDCYDKLAMKPAYSHFIGKPTDPAQAEAWVDDTVRQLELSQGLVKSGLEPTTVETVLQALQHRRFVFLLSDTGEGKSYFVTHTLKEHFLRQHKSFELYQGMKSLVDALQSDNPSAFLFIDEANLSDEDYALLDRIASGEPDVWIDGMNYPVKPGLRIIFAGNPPQYQGRNNPELFKRFPYYLQFSGQPLDKILAPLLAKFRMSHELLSHIKSYMEKAKEAGVVITPRNAQSILVRTLNYTRNPSLAELSELSLLRVAIAQELKSMLVDKKAIQDIVHELKYSEPAPGKKHRDKKPKMVPTYAMWKQIGHEEIQHLKQDLTAENHDFIWTPSRLKIAHKLDEFFNGLRLKQTQEVSQDAGINGLVLEGEPGVGKSRLLVSYLKARHIEYVVVNPSRPQEMRNKLILAAKKGCPVLVDEFNSNADEIALNELLSGTVFDANMQVTPGFCILGTQNPISFSKRQSFSKALGNRLMKIVVKEYDKGEYPEILVDKFHLKEQQANTLVEDYFEAKTVAKQKFFSPAPSPRNLFAEAGKQEGMKMETDCILY</sequence>
<dbReference type="SUPFAM" id="SSF52540">
    <property type="entry name" value="P-loop containing nucleoside triphosphate hydrolases"/>
    <property type="match status" value="2"/>
</dbReference>
<evidence type="ECO:0000313" key="3">
    <source>
        <dbReference type="Proteomes" id="UP000054600"/>
    </source>
</evidence>
<accession>A0A0W0YWQ2</accession>
<dbReference type="eggNOG" id="COG2256">
    <property type="taxonomic scope" value="Bacteria"/>
</dbReference>
<reference evidence="2 3" key="1">
    <citation type="submission" date="2015-11" db="EMBL/GenBank/DDBJ databases">
        <title>Genomic analysis of 38 Legionella species identifies large and diverse effector repertoires.</title>
        <authorList>
            <person name="Burstein D."/>
            <person name="Amaro F."/>
            <person name="Zusman T."/>
            <person name="Lifshitz Z."/>
            <person name="Cohen O."/>
            <person name="Gilbert J.A."/>
            <person name="Pupko T."/>
            <person name="Shuman H.A."/>
            <person name="Segal G."/>
        </authorList>
    </citation>
    <scope>NUCLEOTIDE SEQUENCE [LARGE SCALE GENOMIC DNA]</scope>
    <source>
        <strain evidence="2 3">ATCC 49655</strain>
    </source>
</reference>
<proteinExistence type="predicted"/>
<organism evidence="2 3">
    <name type="scientific">Legionella shakespearei DSM 23087</name>
    <dbReference type="NCBI Taxonomy" id="1122169"/>
    <lineage>
        <taxon>Bacteria</taxon>
        <taxon>Pseudomonadati</taxon>
        <taxon>Pseudomonadota</taxon>
        <taxon>Gammaproteobacteria</taxon>
        <taxon>Legionellales</taxon>
        <taxon>Legionellaceae</taxon>
        <taxon>Legionella</taxon>
    </lineage>
</organism>
<dbReference type="PANTHER" id="PTHR34145">
    <property type="entry name" value="OS02G0105600 PROTEIN"/>
    <property type="match status" value="1"/>
</dbReference>
<dbReference type="EMBL" id="LNYW01000038">
    <property type="protein sequence ID" value="KTD61282.1"/>
    <property type="molecule type" value="Genomic_DNA"/>
</dbReference>
<name>A0A0W0YWQ2_9GAMM</name>
<dbReference type="Pfam" id="PF23622">
    <property type="entry name" value="LRR_At1g61320_AtMIF1"/>
    <property type="match status" value="1"/>
</dbReference>
<dbReference type="OrthoDB" id="5648839at2"/>
<dbReference type="PANTHER" id="PTHR34145:SF28">
    <property type="entry name" value="F-BOX DOMAIN-CONTAINING PROTEIN"/>
    <property type="match status" value="1"/>
</dbReference>
<gene>
    <name evidence="2" type="ORF">Lsha_1255</name>
</gene>
<dbReference type="InterPro" id="IPR032675">
    <property type="entry name" value="LRR_dom_sf"/>
</dbReference>
<feature type="domain" description="At1g61320/AtMIF1 LRR" evidence="1">
    <location>
        <begin position="377"/>
        <end position="563"/>
    </location>
</feature>
<dbReference type="SUPFAM" id="SSF52047">
    <property type="entry name" value="RNI-like"/>
    <property type="match status" value="2"/>
</dbReference>